<reference evidence="1 3" key="2">
    <citation type="journal article" date="2017" name="Front. Plant Sci.">
        <title>Gene Classification and Mining of Molecular Markers Useful in Red Clover (Trifolium pratense) Breeding.</title>
        <authorList>
            <person name="Istvanek J."/>
            <person name="Dluhosova J."/>
            <person name="Dluhos P."/>
            <person name="Patkova L."/>
            <person name="Nedelnik J."/>
            <person name="Repkova J."/>
        </authorList>
    </citation>
    <scope>NUCLEOTIDE SEQUENCE [LARGE SCALE GENOMIC DNA]</scope>
    <source>
        <strain evidence="3">cv. Tatra</strain>
        <tissue evidence="1">Young leaves</tissue>
    </source>
</reference>
<organism evidence="1 3">
    <name type="scientific">Trifolium pratense</name>
    <name type="common">Red clover</name>
    <dbReference type="NCBI Taxonomy" id="57577"/>
    <lineage>
        <taxon>Eukaryota</taxon>
        <taxon>Viridiplantae</taxon>
        <taxon>Streptophyta</taxon>
        <taxon>Embryophyta</taxon>
        <taxon>Tracheophyta</taxon>
        <taxon>Spermatophyta</taxon>
        <taxon>Magnoliopsida</taxon>
        <taxon>eudicotyledons</taxon>
        <taxon>Gunneridae</taxon>
        <taxon>Pentapetalae</taxon>
        <taxon>rosids</taxon>
        <taxon>fabids</taxon>
        <taxon>Fabales</taxon>
        <taxon>Fabaceae</taxon>
        <taxon>Papilionoideae</taxon>
        <taxon>50 kb inversion clade</taxon>
        <taxon>NPAAA clade</taxon>
        <taxon>Hologalegina</taxon>
        <taxon>IRL clade</taxon>
        <taxon>Trifolieae</taxon>
        <taxon>Trifolium</taxon>
    </lineage>
</organism>
<proteinExistence type="predicted"/>
<comment type="caution">
    <text evidence="1">The sequence shown here is derived from an EMBL/GenBank/DDBJ whole genome shotgun (WGS) entry which is preliminary data.</text>
</comment>
<dbReference type="EMBL" id="ASHM01013662">
    <property type="protein sequence ID" value="PNX95623.1"/>
    <property type="molecule type" value="Genomic_DNA"/>
</dbReference>
<evidence type="ECO:0000313" key="2">
    <source>
        <dbReference type="EMBL" id="PNX99613.1"/>
    </source>
</evidence>
<accession>A0A2K3MXT3</accession>
<evidence type="ECO:0000313" key="3">
    <source>
        <dbReference type="Proteomes" id="UP000236291"/>
    </source>
</evidence>
<reference evidence="1 3" key="1">
    <citation type="journal article" date="2014" name="Am. J. Bot.">
        <title>Genome assembly and annotation for red clover (Trifolium pratense; Fabaceae).</title>
        <authorList>
            <person name="Istvanek J."/>
            <person name="Jaros M."/>
            <person name="Krenek A."/>
            <person name="Repkova J."/>
        </authorList>
    </citation>
    <scope>NUCLEOTIDE SEQUENCE [LARGE SCALE GENOMIC DNA]</scope>
    <source>
        <strain evidence="3">cv. Tatra</strain>
        <tissue evidence="1">Young leaves</tissue>
    </source>
</reference>
<sequence length="185" mass="21991">MLSSKYGGKEMSHLGGIWWDFENLGLDKDVTLEKMKQVLKAKLEDKNVIKVWEDLPPIEVYSNPKYCKRFLDKWSEGFNYNPTPKGNNEADYEILKDIIFWRLKVKWNAERYEEVFEELWVDVQNLVETRASPGSYVALFSEDKINKRLLRYLRTLGYKIVLMSRPRKNQLQNEASVRITWDGFK</sequence>
<evidence type="ECO:0000313" key="1">
    <source>
        <dbReference type="EMBL" id="PNX95623.1"/>
    </source>
</evidence>
<dbReference type="Proteomes" id="UP000236291">
    <property type="component" value="Unassembled WGS sequence"/>
</dbReference>
<evidence type="ECO:0008006" key="4">
    <source>
        <dbReference type="Google" id="ProtNLM"/>
    </source>
</evidence>
<gene>
    <name evidence="1" type="ORF">L195_g018816</name>
    <name evidence="2" type="ORF">L195_g022882</name>
</gene>
<name>A0A2K3MXT3_TRIPR</name>
<dbReference type="EMBL" id="ASHM01017957">
    <property type="protein sequence ID" value="PNX99613.1"/>
    <property type="molecule type" value="Genomic_DNA"/>
</dbReference>
<dbReference type="AlphaFoldDB" id="A0A2K3MXT3"/>
<protein>
    <recommendedName>
        <fullName evidence="4">NYN domain-containing protein</fullName>
    </recommendedName>
</protein>